<evidence type="ECO:0000313" key="4">
    <source>
        <dbReference type="Ensembl" id="ENSXMAP00000024020.1"/>
    </source>
</evidence>
<dbReference type="AlphaFoldDB" id="A0A3B5PYR8"/>
<reference evidence="4" key="4">
    <citation type="submission" date="2025-09" db="UniProtKB">
        <authorList>
            <consortium name="Ensembl"/>
        </authorList>
    </citation>
    <scope>IDENTIFICATION</scope>
    <source>
        <strain evidence="4">JP 163 A</strain>
    </source>
</reference>
<feature type="domain" description="Ig-like" evidence="3">
    <location>
        <begin position="227"/>
        <end position="316"/>
    </location>
</feature>
<feature type="chain" id="PRO_5017407718" description="Ig-like domain-containing protein" evidence="2">
    <location>
        <begin position="20"/>
        <end position="1170"/>
    </location>
</feature>
<dbReference type="PROSITE" id="PS50835">
    <property type="entry name" value="IG_LIKE"/>
    <property type="match status" value="6"/>
</dbReference>
<dbReference type="Pfam" id="PF13895">
    <property type="entry name" value="Ig_2"/>
    <property type="match status" value="1"/>
</dbReference>
<proteinExistence type="predicted"/>
<dbReference type="InterPro" id="IPR036179">
    <property type="entry name" value="Ig-like_dom_sf"/>
</dbReference>
<feature type="domain" description="Ig-like" evidence="3">
    <location>
        <begin position="819"/>
        <end position="899"/>
    </location>
</feature>
<feature type="transmembrane region" description="Helical" evidence="1">
    <location>
        <begin position="583"/>
        <end position="601"/>
    </location>
</feature>
<dbReference type="SMART" id="SM00409">
    <property type="entry name" value="IG"/>
    <property type="match status" value="6"/>
</dbReference>
<feature type="domain" description="Ig-like" evidence="3">
    <location>
        <begin position="906"/>
        <end position="998"/>
    </location>
</feature>
<feature type="transmembrane region" description="Helical" evidence="1">
    <location>
        <begin position="426"/>
        <end position="449"/>
    </location>
</feature>
<reference evidence="5" key="2">
    <citation type="journal article" date="2013" name="Nat. Genet.">
        <title>The genome of the platyfish, Xiphophorus maculatus, provides insights into evolutionary adaptation and several complex traits.</title>
        <authorList>
            <person name="Schartl M."/>
            <person name="Walter R.B."/>
            <person name="Shen Y."/>
            <person name="Garcia T."/>
            <person name="Catchen J."/>
            <person name="Amores A."/>
            <person name="Braasch I."/>
            <person name="Chalopin D."/>
            <person name="Volff J.N."/>
            <person name="Lesch K.P."/>
            <person name="Bisazza A."/>
            <person name="Minx P."/>
            <person name="Hillier L."/>
            <person name="Wilson R.K."/>
            <person name="Fuerstenberg S."/>
            <person name="Boore J."/>
            <person name="Searle S."/>
            <person name="Postlethwait J.H."/>
            <person name="Warren W.C."/>
        </authorList>
    </citation>
    <scope>NUCLEOTIDE SEQUENCE [LARGE SCALE GENOMIC DNA]</scope>
    <source>
        <strain evidence="5">JP 163 A</strain>
    </source>
</reference>
<protein>
    <recommendedName>
        <fullName evidence="3">Ig-like domain-containing protein</fullName>
    </recommendedName>
</protein>
<evidence type="ECO:0000313" key="5">
    <source>
        <dbReference type="Proteomes" id="UP000002852"/>
    </source>
</evidence>
<keyword evidence="2" id="KW-0732">Signal</keyword>
<keyword evidence="1" id="KW-1133">Transmembrane helix</keyword>
<reference evidence="5" key="1">
    <citation type="submission" date="2012-01" db="EMBL/GenBank/DDBJ databases">
        <authorList>
            <person name="Walter R."/>
            <person name="Schartl M."/>
            <person name="Warren W."/>
        </authorList>
    </citation>
    <scope>NUCLEOTIDE SEQUENCE [LARGE SCALE GENOMIC DNA]</scope>
    <source>
        <strain evidence="5">JP 163 A</strain>
    </source>
</reference>
<dbReference type="OMA" id="HISDANV"/>
<dbReference type="SUPFAM" id="SSF48726">
    <property type="entry name" value="Immunoglobulin"/>
    <property type="match status" value="5"/>
</dbReference>
<dbReference type="Gene3D" id="2.60.40.10">
    <property type="entry name" value="Immunoglobulins"/>
    <property type="match status" value="8"/>
</dbReference>
<feature type="transmembrane region" description="Helical" evidence="1">
    <location>
        <begin position="1010"/>
        <end position="1033"/>
    </location>
</feature>
<keyword evidence="1" id="KW-0812">Transmembrane</keyword>
<keyword evidence="5" id="KW-1185">Reference proteome</keyword>
<feature type="domain" description="Ig-like" evidence="3">
    <location>
        <begin position="130"/>
        <end position="222"/>
    </location>
</feature>
<dbReference type="PANTHER" id="PTHR46484:SF8">
    <property type="entry name" value="B-CELL RECEPTOR CD22-LIKE-RELATED"/>
    <property type="match status" value="1"/>
</dbReference>
<organism evidence="4 5">
    <name type="scientific">Xiphophorus maculatus</name>
    <name type="common">Southern platyfish</name>
    <name type="synonym">Platypoecilus maculatus</name>
    <dbReference type="NCBI Taxonomy" id="8083"/>
    <lineage>
        <taxon>Eukaryota</taxon>
        <taxon>Metazoa</taxon>
        <taxon>Chordata</taxon>
        <taxon>Craniata</taxon>
        <taxon>Vertebrata</taxon>
        <taxon>Euteleostomi</taxon>
        <taxon>Actinopterygii</taxon>
        <taxon>Neopterygii</taxon>
        <taxon>Teleostei</taxon>
        <taxon>Neoteleostei</taxon>
        <taxon>Acanthomorphata</taxon>
        <taxon>Ovalentaria</taxon>
        <taxon>Atherinomorphae</taxon>
        <taxon>Cyprinodontiformes</taxon>
        <taxon>Poeciliidae</taxon>
        <taxon>Poeciliinae</taxon>
        <taxon>Xiphophorus</taxon>
    </lineage>
</organism>
<dbReference type="PANTHER" id="PTHR46484">
    <property type="entry name" value="SI:CH211-171H4.5-RELATED"/>
    <property type="match status" value="1"/>
</dbReference>
<evidence type="ECO:0000256" key="2">
    <source>
        <dbReference type="SAM" id="SignalP"/>
    </source>
</evidence>
<feature type="domain" description="Ig-like" evidence="3">
    <location>
        <begin position="716"/>
        <end position="808"/>
    </location>
</feature>
<keyword evidence="1" id="KW-0472">Membrane</keyword>
<dbReference type="Ensembl" id="ENSXMAT00000036064.1">
    <property type="protein sequence ID" value="ENSXMAP00000024020.1"/>
    <property type="gene ID" value="ENSXMAG00000006519.2"/>
</dbReference>
<dbReference type="InterPro" id="IPR007110">
    <property type="entry name" value="Ig-like_dom"/>
</dbReference>
<evidence type="ECO:0000256" key="1">
    <source>
        <dbReference type="SAM" id="Phobius"/>
    </source>
</evidence>
<feature type="signal peptide" evidence="2">
    <location>
        <begin position="1"/>
        <end position="19"/>
    </location>
</feature>
<dbReference type="InParanoid" id="A0A3B5PYR8"/>
<dbReference type="Proteomes" id="UP000002852">
    <property type="component" value="Unassembled WGS sequence"/>
</dbReference>
<name>A0A3B5PYR8_XIPMA</name>
<feature type="domain" description="Ig-like" evidence="3">
    <location>
        <begin position="320"/>
        <end position="412"/>
    </location>
</feature>
<dbReference type="InterPro" id="IPR003599">
    <property type="entry name" value="Ig_sub"/>
</dbReference>
<accession>A0A3B5PYR8</accession>
<evidence type="ECO:0000259" key="3">
    <source>
        <dbReference type="PROSITE" id="PS50835"/>
    </source>
</evidence>
<sequence length="1170" mass="129060">MVGPLIFLLIGSVLQGTNCNSFQVNLAQTVHVMTGSCVTIPCSFDVMKEHQKNLNNQCVAKWFSSKTIAQQLIDRDPVTGNLTKKDCTTTFNKMQTNDTKTYYFRLECNNVLKYSFKNSKVKIEVTDNFPSPTLTPSTLKIKEGESVSLMCSAPAPCLPHPPTLTWTPTLGKIQETLQENRNKTKFKTSVLNFTASLLHNKQNISCTAVYKKQDGSSDAAFTTGLMPDVLYSPKNLTVSASPSGSVLENSNVVLTCNSNANPAEQNYTWYRADEGQETVLGTGQILNIKISADKKIFFCRAVNEIGEGRSELRHIDVWFPSQILFSSNCTKTANQLNCSCETVGNPTPMTHWFLNGQPVSPSSQVVVTKEFLNGSPLRSIITVNEPQNKDLSTLLCFSSNSLGSASKQFCVSGLESSRENQGQITLAGFIATVVAFVLVVFALLVLIWFQKTHSKPRGIGGDIDTNAYLMTEESQVPNMIEDAIYANTAELSQAEICQPSNETDNEISESSGKKSEDLVYARVNWSRKMKAKKPENDANMKLTGNSFSEEEKFERGDMLFLSSALEMGSLYAEVKTRNSKIDISSTNMTGPLMILLIGSLLQGSNCNRYQANLPQIVQVMTGSCLTVPCSFNVADQSALNNQCQAIWRSQSTGNAQQLADRNPQTGDLTKKNCTTTFNNIQLSHTKSYYFRIDCSNLLKYSFYPPFVKIDVTDNFPSPTLTPSTLKIKEGESVSLMCSAPAPCLPHPPTLIWTPKLGDIQEALQENLDKTKFKTSVMNFTASHLHNKQNISCTAVYKKQDGSSDAGLSTLLVPDVLYSPKNVTVSVSPSGPVVENSNVTLTCNSDANPAEQNYTWHGVDGSKEIVIGNEKILNIIVSTSKKRFFCTAENVLGEKPSNISDIDVLFPSQILFSSKCMKTSNRVNCSCETVGNPSPTTHWYLNGKPVIQSSQMVITHEFLNSSYLRSIITVDEPQDRDLSTLQCFSSNSLGSFSKGFCVSYLDNSRENEGQIWMPVSIAIVVVFLLIICALLLVVGFQRTHYTPKSVAAASGQHGAKEQTKADNCQPSTGTDLSCNNLEKMSKSSADKSEDVIYASLNWRENNKAKEEDFYVNLELPDVSRWNEKKCENVGEHSVSNEEEIGSLHAEDKTKNIRKGSEVVYAQVKFQTKTRV</sequence>
<dbReference type="Pfam" id="PF13927">
    <property type="entry name" value="Ig_3"/>
    <property type="match status" value="1"/>
</dbReference>
<reference evidence="4" key="3">
    <citation type="submission" date="2025-08" db="UniProtKB">
        <authorList>
            <consortium name="Ensembl"/>
        </authorList>
    </citation>
    <scope>IDENTIFICATION</scope>
    <source>
        <strain evidence="4">JP 163 A</strain>
    </source>
</reference>
<dbReference type="InterPro" id="IPR013783">
    <property type="entry name" value="Ig-like_fold"/>
</dbReference>
<dbReference type="GeneTree" id="ENSGT01150000286924"/>